<accession>A0A6P3VXX0</accession>
<evidence type="ECO:0000256" key="6">
    <source>
        <dbReference type="ARBA" id="ARBA00024729"/>
    </source>
</evidence>
<dbReference type="Pfam" id="PF15627">
    <property type="entry name" value="CEP76-C2"/>
    <property type="match status" value="1"/>
</dbReference>
<keyword evidence="11" id="KW-1185">Reference proteome</keyword>
<dbReference type="GO" id="GO:0005814">
    <property type="term" value="C:centriole"/>
    <property type="evidence" value="ECO:0007669"/>
    <property type="project" value="UniProtKB-SubCell"/>
</dbReference>
<protein>
    <recommendedName>
        <fullName evidence="3">Centrosomal protein of 76 kDa</fullName>
    </recommendedName>
</protein>
<dbReference type="Pfam" id="PF24654">
    <property type="entry name" value="CEP76_N"/>
    <property type="match status" value="1"/>
</dbReference>
<dbReference type="CTD" id="79959"/>
<dbReference type="Proteomes" id="UP000515152">
    <property type="component" value="Chromosome 11"/>
</dbReference>
<dbReference type="RefSeq" id="XP_012684168.2">
    <property type="nucleotide sequence ID" value="XM_012828714.3"/>
</dbReference>
<dbReference type="InterPro" id="IPR056289">
    <property type="entry name" value="CEP76_N"/>
</dbReference>
<feature type="domain" description="CEP76 N-terminal" evidence="9">
    <location>
        <begin position="10"/>
        <end position="68"/>
    </location>
</feature>
<evidence type="ECO:0000259" key="10">
    <source>
        <dbReference type="Pfam" id="PF24656"/>
    </source>
</evidence>
<evidence type="ECO:0000259" key="7">
    <source>
        <dbReference type="Pfam" id="PF15627"/>
    </source>
</evidence>
<dbReference type="Gene3D" id="3.10.620.30">
    <property type="match status" value="1"/>
</dbReference>
<dbReference type="Pfam" id="PF24652">
    <property type="entry name" value="CEP76_C"/>
    <property type="match status" value="1"/>
</dbReference>
<feature type="domain" description="CEP76/DRC7 peptidase-like" evidence="10">
    <location>
        <begin position="361"/>
        <end position="490"/>
    </location>
</feature>
<dbReference type="GeneID" id="105901283"/>
<evidence type="ECO:0000256" key="2">
    <source>
        <dbReference type="ARBA" id="ARBA00005400"/>
    </source>
</evidence>
<keyword evidence="4" id="KW-0963">Cytoplasm</keyword>
<evidence type="ECO:0000259" key="8">
    <source>
        <dbReference type="Pfam" id="PF24652"/>
    </source>
</evidence>
<evidence type="ECO:0000256" key="4">
    <source>
        <dbReference type="ARBA" id="ARBA00022490"/>
    </source>
</evidence>
<dbReference type="InterPro" id="IPR056288">
    <property type="entry name" value="CEP76_C"/>
</dbReference>
<dbReference type="InterPro" id="IPR028926">
    <property type="entry name" value="CEP76-C2"/>
</dbReference>
<comment type="similarity">
    <text evidence="2">Belongs to the CEP76 family.</text>
</comment>
<comment type="subcellular location">
    <subcellularLocation>
        <location evidence="1">Cytoplasm</location>
        <location evidence="1">Cytoskeleton</location>
        <location evidence="1">Microtubule organizing center</location>
        <location evidence="1">Centrosome</location>
        <location evidence="1">Centriole</location>
    </subcellularLocation>
</comment>
<evidence type="ECO:0000256" key="3">
    <source>
        <dbReference type="ARBA" id="ARBA00015706"/>
    </source>
</evidence>
<dbReference type="InterPro" id="IPR052299">
    <property type="entry name" value="CEP76"/>
</dbReference>
<keyword evidence="5" id="KW-0206">Cytoskeleton</keyword>
<dbReference type="InterPro" id="IPR056290">
    <property type="entry name" value="CEPT76/DRC7_peptidase-like_dom"/>
</dbReference>
<dbReference type="SUPFAM" id="SSF54001">
    <property type="entry name" value="Cysteine proteinases"/>
    <property type="match status" value="1"/>
</dbReference>
<organism evidence="11 12">
    <name type="scientific">Clupea harengus</name>
    <name type="common">Atlantic herring</name>
    <dbReference type="NCBI Taxonomy" id="7950"/>
    <lineage>
        <taxon>Eukaryota</taxon>
        <taxon>Metazoa</taxon>
        <taxon>Chordata</taxon>
        <taxon>Craniata</taxon>
        <taxon>Vertebrata</taxon>
        <taxon>Euteleostomi</taxon>
        <taxon>Actinopterygii</taxon>
        <taxon>Neopterygii</taxon>
        <taxon>Teleostei</taxon>
        <taxon>Clupei</taxon>
        <taxon>Clupeiformes</taxon>
        <taxon>Clupeoidei</taxon>
        <taxon>Clupeidae</taxon>
        <taxon>Clupea</taxon>
    </lineage>
</organism>
<dbReference type="AlphaFoldDB" id="A0A6P3VXX0"/>
<sequence>MSLPTDKASDLRRTIRDHLVKLNIHDKIRDILAEPREGFDPGRRLGSEEDLMLALQQRGIVDDVMKDLTLHIDSVTETEISEKRSDKPENISVTHAEKINIDPKRRYLYVQVLGGKAFLEHLQEPEKSPGVIWSTLTLCLNFRNQRFRSKPVPCACEPDLQEGFLLEVHQGATGNGNKMAECSTMLSMCDPIHMVLIKTETSGDTVLVSSHFLDWRTVLCAPHGRTSIAIELLGVGNECKVPVGVLNVKLELYPPLADHLSIDVIATQQSLERQKTAEKERLFLVYAKQWWREFLEIRPSHQNKLVKIFAQDENGINRPVGSYVCILRGGRLLESPRQAARFVSLLAQERVPMVGGGSYREQWCTMMAFLCRNKGDCEDHATLLCSLLLGFGLDAYVCVGTKAKNTPHVWVMTCGTDGSVTFWESLTANRYLHRPIDPDDHLTPQPKPSYPYQTIGCVFNQKTFLANCQPTDSVQLCVFDFQDHSCWKAMSAEALNSVCASGSTTSLPPVPSLCASSLDPAQASNQMELELRHVLAEHRKDLGLATVWDDNLSYLLSAALVAYELERCTGVSCGNEEFQDAVRRAVPDGHTFKGFPIQFLHHNAHRAFATSLRSHFCEEIVCCRGDQVRLAVRVRVFAYPESTCATWVMYACKYQSVL</sequence>
<dbReference type="GO" id="GO:0046599">
    <property type="term" value="P:regulation of centriole replication"/>
    <property type="evidence" value="ECO:0007669"/>
    <property type="project" value="TreeGrafter"/>
</dbReference>
<dbReference type="OrthoDB" id="5527234at2759"/>
<dbReference type="PANTHER" id="PTHR46436">
    <property type="entry name" value="CENTROSOMAL PROTEIN OF 76 KDA"/>
    <property type="match status" value="1"/>
</dbReference>
<dbReference type="InterPro" id="IPR038765">
    <property type="entry name" value="Papain-like_cys_pep_sf"/>
</dbReference>
<dbReference type="PANTHER" id="PTHR46436:SF1">
    <property type="entry name" value="CENTROSOMAL PROTEIN OF 76 KDA"/>
    <property type="match status" value="1"/>
</dbReference>
<evidence type="ECO:0000313" key="12">
    <source>
        <dbReference type="RefSeq" id="XP_012684168.2"/>
    </source>
</evidence>
<name>A0A6P3VXX0_CLUHA</name>
<feature type="domain" description="CEP76 C2" evidence="7">
    <location>
        <begin position="100"/>
        <end position="256"/>
    </location>
</feature>
<comment type="function">
    <text evidence="6">Centrosomal protein involved in regulation of centriole duplication. Required to limit centriole duplication to once per cell cycle by preventing centriole reduplication.</text>
</comment>
<evidence type="ECO:0000256" key="1">
    <source>
        <dbReference type="ARBA" id="ARBA00004114"/>
    </source>
</evidence>
<dbReference type="KEGG" id="char:105901283"/>
<evidence type="ECO:0000256" key="5">
    <source>
        <dbReference type="ARBA" id="ARBA00023212"/>
    </source>
</evidence>
<evidence type="ECO:0000259" key="9">
    <source>
        <dbReference type="Pfam" id="PF24654"/>
    </source>
</evidence>
<dbReference type="Pfam" id="PF24656">
    <property type="entry name" value="CEPT76_peptidase"/>
    <property type="match status" value="1"/>
</dbReference>
<feature type="domain" description="Centrosomal protein of 76 kDa C-terminal" evidence="8">
    <location>
        <begin position="518"/>
        <end position="655"/>
    </location>
</feature>
<reference evidence="12" key="1">
    <citation type="submission" date="2025-08" db="UniProtKB">
        <authorList>
            <consortium name="RefSeq"/>
        </authorList>
    </citation>
    <scope>IDENTIFICATION</scope>
</reference>
<gene>
    <name evidence="12" type="primary">cep76</name>
</gene>
<proteinExistence type="inferred from homology"/>
<evidence type="ECO:0000313" key="11">
    <source>
        <dbReference type="Proteomes" id="UP000515152"/>
    </source>
</evidence>